<dbReference type="Gene3D" id="2.30.29.30">
    <property type="entry name" value="Pleckstrin-homology domain (PH domain)/Phosphotyrosine-binding domain (PTB)"/>
    <property type="match status" value="1"/>
</dbReference>
<feature type="domain" description="WH2" evidence="4">
    <location>
        <begin position="614"/>
        <end position="634"/>
    </location>
</feature>
<feature type="compositionally biased region" description="Low complexity" evidence="2">
    <location>
        <begin position="294"/>
        <end position="306"/>
    </location>
</feature>
<evidence type="ECO:0000259" key="4">
    <source>
        <dbReference type="PROSITE" id="PS51082"/>
    </source>
</evidence>
<comment type="caution">
    <text evidence="5">The sequence shown here is derived from an EMBL/GenBank/DDBJ whole genome shotgun (WGS) entry which is preliminary data.</text>
</comment>
<evidence type="ECO:0000256" key="1">
    <source>
        <dbReference type="ARBA" id="ARBA00022553"/>
    </source>
</evidence>
<dbReference type="GO" id="GO:0030479">
    <property type="term" value="C:actin cortical patch"/>
    <property type="evidence" value="ECO:0007669"/>
    <property type="project" value="UniProtKB-ARBA"/>
</dbReference>
<feature type="region of interest" description="Disordered" evidence="2">
    <location>
        <begin position="633"/>
        <end position="701"/>
    </location>
</feature>
<evidence type="ECO:0000313" key="5">
    <source>
        <dbReference type="EMBL" id="CAB4254340.1"/>
    </source>
</evidence>
<dbReference type="Pfam" id="PF00568">
    <property type="entry name" value="WH1"/>
    <property type="match status" value="1"/>
</dbReference>
<feature type="compositionally biased region" description="Polar residues" evidence="2">
    <location>
        <begin position="314"/>
        <end position="334"/>
    </location>
</feature>
<dbReference type="Proteomes" id="UP000644660">
    <property type="component" value="Unassembled WGS sequence"/>
</dbReference>
<dbReference type="InterPro" id="IPR003124">
    <property type="entry name" value="WH2_dom"/>
</dbReference>
<feature type="compositionally biased region" description="Pro residues" evidence="2">
    <location>
        <begin position="346"/>
        <end position="357"/>
    </location>
</feature>
<feature type="compositionally biased region" description="Pro residues" evidence="2">
    <location>
        <begin position="497"/>
        <end position="526"/>
    </location>
</feature>
<feature type="compositionally biased region" description="Basic and acidic residues" evidence="2">
    <location>
        <begin position="173"/>
        <end position="182"/>
    </location>
</feature>
<feature type="compositionally biased region" description="Low complexity" evidence="2">
    <location>
        <begin position="401"/>
        <end position="417"/>
    </location>
</feature>
<organism evidence="5 6">
    <name type="scientific">Maudiozyma barnettii</name>
    <dbReference type="NCBI Taxonomy" id="61262"/>
    <lineage>
        <taxon>Eukaryota</taxon>
        <taxon>Fungi</taxon>
        <taxon>Dikarya</taxon>
        <taxon>Ascomycota</taxon>
        <taxon>Saccharomycotina</taxon>
        <taxon>Saccharomycetes</taxon>
        <taxon>Saccharomycetales</taxon>
        <taxon>Saccharomycetaceae</taxon>
        <taxon>Maudiozyma</taxon>
    </lineage>
</organism>
<feature type="compositionally biased region" description="Low complexity" evidence="2">
    <location>
        <begin position="548"/>
        <end position="557"/>
    </location>
</feature>
<feature type="domain" description="WH1" evidence="3">
    <location>
        <begin position="16"/>
        <end position="127"/>
    </location>
</feature>
<dbReference type="CDD" id="cd01205">
    <property type="entry name" value="EVH1_WASP-like"/>
    <property type="match status" value="1"/>
</dbReference>
<dbReference type="InterPro" id="IPR033927">
    <property type="entry name" value="WASPfam_EVH1"/>
</dbReference>
<sequence>MGLLSTQDKEIIKRALPKGSNKILDVAIARLYIAYPDHNKWKYTGLSGALVLVDDLVGNTFFLKLIDIYGHRGIIWDQELYVGFEYYQDRTFFHTFEMEDCFAGFLFVDINEAQHFLKRVQKREKYGSRKTLMNKNAIAMKKKVTKEKAQHVTQGPRGETIMGDQRKRYNYKNAEHIPETRKKAPPPPPPSAEATNSADDDDNDYNSYQNYSDDDEYDMQGNNDEVASSIPQSEEDTREASPPSTAEEFNNTAPILKHSVPPLPAEFAHPTGQAPPLPGQTTTQPQSNNPFPIPVAQPTQQQSTTPFPIPPMAQPTQFPPSSFGNAAAIQNSRPLPQVPGMAPNSVPLPPRSVPQPPAFGAQAQRPAPFGTQLPPRASNAPAPPPPRRGPAPPPPPHRHGGVPAPMGGMAAINNNRPPIQPPAPRRGPVPPPPPRGGARTNTIAQSPPPGTLPPRTAMPVPGMSPVNNMSYAMPGMTQPQSVATPPMTTFNTGMETPTPPPTSFGMQIPPPPQPMAQAIPQPPPAPAMHQAQAIPPAPVMPPAPPMPQAMGAGATPAAPVPPPPAFLTQPQAGVPPPPPAFLTQPQAGAPPPAPAPPPMGAPGTSMPETTGDNNRDALLASIRGAGGIGALKKVDKSQLDRPSVLLQESKGEPVTTTSSSAPGGPPGGGPGGSLADALAAALSKRKNKVGAGDEDENADDW</sequence>
<evidence type="ECO:0000256" key="2">
    <source>
        <dbReference type="SAM" id="MobiDB-lite"/>
    </source>
</evidence>
<dbReference type="GO" id="GO:0045010">
    <property type="term" value="P:actin nucleation"/>
    <property type="evidence" value="ECO:0007669"/>
    <property type="project" value="UniProtKB-ARBA"/>
</dbReference>
<dbReference type="EMBL" id="CAEFZW010000004">
    <property type="protein sequence ID" value="CAB4254340.1"/>
    <property type="molecule type" value="Genomic_DNA"/>
</dbReference>
<feature type="compositionally biased region" description="Pro residues" evidence="2">
    <location>
        <begin position="418"/>
        <end position="435"/>
    </location>
</feature>
<feature type="compositionally biased region" description="Polar residues" evidence="2">
    <location>
        <begin position="220"/>
        <end position="232"/>
    </location>
</feature>
<feature type="compositionally biased region" description="Acidic residues" evidence="2">
    <location>
        <begin position="692"/>
        <end position="701"/>
    </location>
</feature>
<dbReference type="PROSITE" id="PS51082">
    <property type="entry name" value="WH2"/>
    <property type="match status" value="1"/>
</dbReference>
<dbReference type="SUPFAM" id="SSF50729">
    <property type="entry name" value="PH domain-like"/>
    <property type="match status" value="1"/>
</dbReference>
<dbReference type="SMART" id="SM00461">
    <property type="entry name" value="WH1"/>
    <property type="match status" value="1"/>
</dbReference>
<gene>
    <name evidence="5" type="ORF">KABA2_04S04004</name>
</gene>
<feature type="compositionally biased region" description="Polar residues" evidence="2">
    <location>
        <begin position="477"/>
        <end position="495"/>
    </location>
</feature>
<dbReference type="PRINTS" id="PR01217">
    <property type="entry name" value="PRICHEXTENSN"/>
</dbReference>
<dbReference type="GO" id="GO:0003779">
    <property type="term" value="F:actin binding"/>
    <property type="evidence" value="ECO:0007669"/>
    <property type="project" value="InterPro"/>
</dbReference>
<keyword evidence="6" id="KW-1185">Reference proteome</keyword>
<feature type="compositionally biased region" description="Pro residues" evidence="2">
    <location>
        <begin position="535"/>
        <end position="547"/>
    </location>
</feature>
<dbReference type="Pfam" id="PF02205">
    <property type="entry name" value="WH2"/>
    <property type="match status" value="1"/>
</dbReference>
<dbReference type="RefSeq" id="XP_041406184.1">
    <property type="nucleotide sequence ID" value="XM_041550250.1"/>
</dbReference>
<feature type="compositionally biased region" description="Low complexity" evidence="2">
    <location>
        <begin position="673"/>
        <end position="682"/>
    </location>
</feature>
<evidence type="ECO:0000259" key="3">
    <source>
        <dbReference type="PROSITE" id="PS50229"/>
    </source>
</evidence>
<dbReference type="AlphaFoldDB" id="A0A8H2VF21"/>
<protein>
    <submittedName>
        <fullName evidence="5">Similar to Saccharomyces cerevisiae YOR181W LAS17 Actin assembly factor, activates the Arp2/3 protein complex that nucleates branched actin filaments</fullName>
    </submittedName>
</protein>
<feature type="compositionally biased region" description="Pro residues" evidence="2">
    <location>
        <begin position="588"/>
        <end position="600"/>
    </location>
</feature>
<reference evidence="5 6" key="1">
    <citation type="submission" date="2020-05" db="EMBL/GenBank/DDBJ databases">
        <authorList>
            <person name="Casaregola S."/>
            <person name="Devillers H."/>
            <person name="Grondin C."/>
        </authorList>
    </citation>
    <scope>NUCLEOTIDE SEQUENCE [LARGE SCALE GENOMIC DNA]</scope>
    <source>
        <strain evidence="5 6">CLIB 1767</strain>
    </source>
</reference>
<dbReference type="PROSITE" id="PS50229">
    <property type="entry name" value="WH1"/>
    <property type="match status" value="1"/>
</dbReference>
<evidence type="ECO:0000313" key="6">
    <source>
        <dbReference type="Proteomes" id="UP000644660"/>
    </source>
</evidence>
<feature type="compositionally biased region" description="Polar residues" evidence="2">
    <location>
        <begin position="242"/>
        <end position="253"/>
    </location>
</feature>
<dbReference type="InterPro" id="IPR000697">
    <property type="entry name" value="WH1/EVH1_dom"/>
</dbReference>
<feature type="region of interest" description="Disordered" evidence="2">
    <location>
        <begin position="143"/>
        <end position="620"/>
    </location>
</feature>
<keyword evidence="1" id="KW-0597">Phosphoprotein</keyword>
<accession>A0A8H2VF21</accession>
<dbReference type="OrthoDB" id="8963340at2759"/>
<feature type="compositionally biased region" description="Pro residues" evidence="2">
    <location>
        <begin position="381"/>
        <end position="395"/>
    </location>
</feature>
<name>A0A8H2VF21_9SACH</name>
<dbReference type="FunFam" id="2.30.29.30:FF:000281">
    <property type="entry name" value="Actin associated protein"/>
    <property type="match status" value="1"/>
</dbReference>
<dbReference type="GO" id="GO:0071933">
    <property type="term" value="F:Arp2/3 complex binding"/>
    <property type="evidence" value="ECO:0007669"/>
    <property type="project" value="UniProtKB-ARBA"/>
</dbReference>
<dbReference type="InterPro" id="IPR011993">
    <property type="entry name" value="PH-like_dom_sf"/>
</dbReference>
<dbReference type="GeneID" id="64857329"/>
<proteinExistence type="predicted"/>